<sequence length="413" mass="46321">MAYIPPHKRRSATGNTSAPARPPASLSRRFGQSLVLDGPSHPRGRKPPSHQRIDKVDIAYAAQSTSLWCIAGGCPHPDDFRLEPYPCDVVERQQGYRPLMLTIAGDPHSVESEDEPPPWATIVTRIERDLLSSLIRARSELAPRIKISFVARIGRVSFLGREPSSCLESVRRAAYSESDTRGKVRMFFNTNLQNEHVQEFEQSEMAKLGFDLYSQKECYIIKFNKTLGGSVITCKCKVAEGGGLEIYKIEQNRLRHLVVDVSCISKDLDLRLILYSMEVSKTLDDAGIDVIKRLVSDAIIDPNVKGGLRWSLGKDSVDGTCSVSEVWHVKCKNFKSQNMRINFRYADRFIHKISLGEVSNEVVFKLPGVSKQLCDENFEPSSVLAAVQETVKLIWNHFLGKNVGVEGEKCKEK</sequence>
<evidence type="ECO:0000313" key="4">
    <source>
        <dbReference type="Proteomes" id="UP000734854"/>
    </source>
</evidence>
<feature type="region of interest" description="Disordered" evidence="1">
    <location>
        <begin position="34"/>
        <end position="53"/>
    </location>
</feature>
<dbReference type="AlphaFoldDB" id="A0A8J5EKT2"/>
<comment type="caution">
    <text evidence="3">The sequence shown here is derived from an EMBL/GenBank/DDBJ whole genome shotgun (WGS) entry which is preliminary data.</text>
</comment>
<dbReference type="PANTHER" id="PTHR35481:SF1">
    <property type="entry name" value="DNA-DIRECTED RNA POLYMERASE SUBUNIT ALPHA"/>
    <property type="match status" value="1"/>
</dbReference>
<accession>A0A8J5EKT2</accession>
<evidence type="ECO:0000256" key="1">
    <source>
        <dbReference type="SAM" id="MobiDB-lite"/>
    </source>
</evidence>
<protein>
    <recommendedName>
        <fullName evidence="2">DUF7903 domain-containing protein</fullName>
    </recommendedName>
</protein>
<evidence type="ECO:0000259" key="2">
    <source>
        <dbReference type="Pfam" id="PF25475"/>
    </source>
</evidence>
<keyword evidence="4" id="KW-1185">Reference proteome</keyword>
<dbReference type="Proteomes" id="UP000734854">
    <property type="component" value="Unassembled WGS sequence"/>
</dbReference>
<feature type="domain" description="DUF7903" evidence="2">
    <location>
        <begin position="55"/>
        <end position="398"/>
    </location>
</feature>
<reference evidence="3 4" key="1">
    <citation type="submission" date="2020-08" db="EMBL/GenBank/DDBJ databases">
        <title>Plant Genome Project.</title>
        <authorList>
            <person name="Zhang R.-G."/>
        </authorList>
    </citation>
    <scope>NUCLEOTIDE SEQUENCE [LARGE SCALE GENOMIC DNA]</scope>
    <source>
        <tissue evidence="3">Rhizome</tissue>
    </source>
</reference>
<gene>
    <name evidence="3" type="ORF">ZIOFF_075592</name>
</gene>
<dbReference type="PANTHER" id="PTHR35481">
    <property type="entry name" value="DNA-DIRECTED RNA POLYMERASE SUBUNIT ALPHA"/>
    <property type="match status" value="1"/>
</dbReference>
<feature type="compositionally biased region" description="Basic residues" evidence="1">
    <location>
        <begin position="1"/>
        <end position="11"/>
    </location>
</feature>
<dbReference type="OrthoDB" id="2014147at2759"/>
<evidence type="ECO:0000313" key="3">
    <source>
        <dbReference type="EMBL" id="KAG6466599.1"/>
    </source>
</evidence>
<proteinExistence type="predicted"/>
<dbReference type="EMBL" id="JACMSC010000144">
    <property type="protein sequence ID" value="KAG6466599.1"/>
    <property type="molecule type" value="Genomic_DNA"/>
</dbReference>
<dbReference type="Pfam" id="PF25475">
    <property type="entry name" value="DUF7903"/>
    <property type="match status" value="1"/>
</dbReference>
<dbReference type="InterPro" id="IPR057225">
    <property type="entry name" value="DUF7903"/>
</dbReference>
<feature type="region of interest" description="Disordered" evidence="1">
    <location>
        <begin position="1"/>
        <end position="27"/>
    </location>
</feature>
<organism evidence="3 4">
    <name type="scientific">Zingiber officinale</name>
    <name type="common">Ginger</name>
    <name type="synonym">Amomum zingiber</name>
    <dbReference type="NCBI Taxonomy" id="94328"/>
    <lineage>
        <taxon>Eukaryota</taxon>
        <taxon>Viridiplantae</taxon>
        <taxon>Streptophyta</taxon>
        <taxon>Embryophyta</taxon>
        <taxon>Tracheophyta</taxon>
        <taxon>Spermatophyta</taxon>
        <taxon>Magnoliopsida</taxon>
        <taxon>Liliopsida</taxon>
        <taxon>Zingiberales</taxon>
        <taxon>Zingiberaceae</taxon>
        <taxon>Zingiber</taxon>
    </lineage>
</organism>
<name>A0A8J5EKT2_ZINOF</name>